<dbReference type="PANTHER" id="PTHR18895">
    <property type="entry name" value="HEMK METHYLTRANSFERASE"/>
    <property type="match status" value="1"/>
</dbReference>
<dbReference type="InterPro" id="IPR002052">
    <property type="entry name" value="DNA_methylase_N6_adenine_CS"/>
</dbReference>
<organism evidence="8 9">
    <name type="scientific">SAR86 cluster bacterium</name>
    <dbReference type="NCBI Taxonomy" id="2030880"/>
    <lineage>
        <taxon>Bacteria</taxon>
        <taxon>Pseudomonadati</taxon>
        <taxon>Pseudomonadota</taxon>
        <taxon>Gammaproteobacteria</taxon>
        <taxon>SAR86 cluster</taxon>
    </lineage>
</organism>
<dbReference type="Proteomes" id="UP000744438">
    <property type="component" value="Unassembled WGS sequence"/>
</dbReference>
<dbReference type="GO" id="GO:0032259">
    <property type="term" value="P:methylation"/>
    <property type="evidence" value="ECO:0007669"/>
    <property type="project" value="UniProtKB-KW"/>
</dbReference>
<feature type="domain" description="Methyltransferase small" evidence="6">
    <location>
        <begin position="91"/>
        <end position="186"/>
    </location>
</feature>
<dbReference type="InterPro" id="IPR050320">
    <property type="entry name" value="N5-glutamine_MTase"/>
</dbReference>
<evidence type="ECO:0000256" key="3">
    <source>
        <dbReference type="ARBA" id="ARBA00022679"/>
    </source>
</evidence>
<evidence type="ECO:0000256" key="4">
    <source>
        <dbReference type="ARBA" id="ARBA00022691"/>
    </source>
</evidence>
<name>A0A937HY30_9GAMM</name>
<sequence length="269" mass="30613">MLLKDKLIETKNKIDSLDAEIIIQHVLKIDKAKIYSNIKKEINKKDLSSIDLIVEERLQGKPLAYLIGKKGFWKNSFIVTPDVLVPRPETETLVDAILNENLQGKTLLELGTGSGAISISIAQENKDCFIFATDISIKSILVAKQNAAKFCCENIIFLNHDWNNEWLFPQVDYLISNPPYVDKEVTTGKEEGIWHEPEKALFSKDKGLSDLKLILSKGKNFLNENGKVYLEHAPEQYEELNKFAMKNGYFNFSNLNDLNGDKRVSIYQC</sequence>
<comment type="caution">
    <text evidence="8">The sequence shown here is derived from an EMBL/GenBank/DDBJ whole genome shotgun (WGS) entry which is preliminary data.</text>
</comment>
<dbReference type="InterPro" id="IPR007848">
    <property type="entry name" value="Small_mtfrase_dom"/>
</dbReference>
<evidence type="ECO:0000256" key="1">
    <source>
        <dbReference type="ARBA" id="ARBA00012771"/>
    </source>
</evidence>
<dbReference type="InterPro" id="IPR040758">
    <property type="entry name" value="PrmC_N"/>
</dbReference>
<comment type="catalytic activity">
    <reaction evidence="5">
        <text>L-glutaminyl-[peptide chain release factor] + S-adenosyl-L-methionine = N(5)-methyl-L-glutaminyl-[peptide chain release factor] + S-adenosyl-L-homocysteine + H(+)</text>
        <dbReference type="Rhea" id="RHEA:42896"/>
        <dbReference type="Rhea" id="RHEA-COMP:10271"/>
        <dbReference type="Rhea" id="RHEA-COMP:10272"/>
        <dbReference type="ChEBI" id="CHEBI:15378"/>
        <dbReference type="ChEBI" id="CHEBI:30011"/>
        <dbReference type="ChEBI" id="CHEBI:57856"/>
        <dbReference type="ChEBI" id="CHEBI:59789"/>
        <dbReference type="ChEBI" id="CHEBI:61891"/>
        <dbReference type="EC" id="2.1.1.297"/>
    </reaction>
</comment>
<evidence type="ECO:0000313" key="8">
    <source>
        <dbReference type="EMBL" id="MBL6811296.1"/>
    </source>
</evidence>
<dbReference type="NCBIfam" id="TIGR00536">
    <property type="entry name" value="hemK_fam"/>
    <property type="match status" value="1"/>
</dbReference>
<feature type="domain" description="Release factor glutamine methyltransferase N-terminal" evidence="7">
    <location>
        <begin position="11"/>
        <end position="68"/>
    </location>
</feature>
<dbReference type="EC" id="2.1.1.297" evidence="1"/>
<evidence type="ECO:0000259" key="6">
    <source>
        <dbReference type="Pfam" id="PF05175"/>
    </source>
</evidence>
<reference evidence="8" key="1">
    <citation type="submission" date="2020-10" db="EMBL/GenBank/DDBJ databases">
        <title>Microbiome of the Black Sea water column analyzed by genome centric metagenomics.</title>
        <authorList>
            <person name="Cabello-Yeves P.J."/>
            <person name="Callieri C."/>
            <person name="Picazo A."/>
            <person name="Mehrshad M."/>
            <person name="Haro-Moreno J.M."/>
            <person name="Roda-Garcia J."/>
            <person name="Dzembekova N."/>
            <person name="Slabakova V."/>
            <person name="Slabakova N."/>
            <person name="Moncheva S."/>
            <person name="Rodriguez-Valera F."/>
        </authorList>
    </citation>
    <scope>NUCLEOTIDE SEQUENCE</scope>
    <source>
        <strain evidence="8">BS307-5m-G49</strain>
    </source>
</reference>
<accession>A0A937HY30</accession>
<dbReference type="Gene3D" id="3.40.50.150">
    <property type="entry name" value="Vaccinia Virus protein VP39"/>
    <property type="match status" value="1"/>
</dbReference>
<dbReference type="Pfam" id="PF17827">
    <property type="entry name" value="PrmC_N"/>
    <property type="match status" value="1"/>
</dbReference>
<dbReference type="Pfam" id="PF05175">
    <property type="entry name" value="MTS"/>
    <property type="match status" value="1"/>
</dbReference>
<evidence type="ECO:0000256" key="5">
    <source>
        <dbReference type="ARBA" id="ARBA00048391"/>
    </source>
</evidence>
<keyword evidence="4" id="KW-0949">S-adenosyl-L-methionine</keyword>
<dbReference type="NCBIfam" id="TIGR03534">
    <property type="entry name" value="RF_mod_PrmC"/>
    <property type="match status" value="1"/>
</dbReference>
<evidence type="ECO:0000256" key="2">
    <source>
        <dbReference type="ARBA" id="ARBA00022603"/>
    </source>
</evidence>
<dbReference type="GO" id="GO:0003676">
    <property type="term" value="F:nucleic acid binding"/>
    <property type="evidence" value="ECO:0007669"/>
    <property type="project" value="InterPro"/>
</dbReference>
<dbReference type="PANTHER" id="PTHR18895:SF74">
    <property type="entry name" value="MTRF1L RELEASE FACTOR GLUTAMINE METHYLTRANSFERASE"/>
    <property type="match status" value="1"/>
</dbReference>
<gene>
    <name evidence="8" type="primary">prmC</name>
    <name evidence="8" type="ORF">ISQ63_00245</name>
</gene>
<dbReference type="GO" id="GO:0102559">
    <property type="term" value="F:peptide chain release factor N(5)-glutamine methyltransferase activity"/>
    <property type="evidence" value="ECO:0007669"/>
    <property type="project" value="UniProtKB-EC"/>
</dbReference>
<dbReference type="Gene3D" id="1.10.8.10">
    <property type="entry name" value="DNA helicase RuvA subunit, C-terminal domain"/>
    <property type="match status" value="1"/>
</dbReference>
<dbReference type="PROSITE" id="PS00092">
    <property type="entry name" value="N6_MTASE"/>
    <property type="match status" value="1"/>
</dbReference>
<dbReference type="InterPro" id="IPR004556">
    <property type="entry name" value="HemK-like"/>
</dbReference>
<dbReference type="EMBL" id="JADHQC010000001">
    <property type="protein sequence ID" value="MBL6811296.1"/>
    <property type="molecule type" value="Genomic_DNA"/>
</dbReference>
<dbReference type="CDD" id="cd02440">
    <property type="entry name" value="AdoMet_MTases"/>
    <property type="match status" value="1"/>
</dbReference>
<keyword evidence="3 8" id="KW-0808">Transferase</keyword>
<dbReference type="AlphaFoldDB" id="A0A937HY30"/>
<dbReference type="SUPFAM" id="SSF53335">
    <property type="entry name" value="S-adenosyl-L-methionine-dependent methyltransferases"/>
    <property type="match status" value="1"/>
</dbReference>
<dbReference type="InterPro" id="IPR019874">
    <property type="entry name" value="RF_methyltr_PrmC"/>
</dbReference>
<protein>
    <recommendedName>
        <fullName evidence="1">peptide chain release factor N(5)-glutamine methyltransferase</fullName>
        <ecNumber evidence="1">2.1.1.297</ecNumber>
    </recommendedName>
</protein>
<evidence type="ECO:0000313" key="9">
    <source>
        <dbReference type="Proteomes" id="UP000744438"/>
    </source>
</evidence>
<proteinExistence type="predicted"/>
<keyword evidence="2 8" id="KW-0489">Methyltransferase</keyword>
<evidence type="ECO:0000259" key="7">
    <source>
        <dbReference type="Pfam" id="PF17827"/>
    </source>
</evidence>
<dbReference type="InterPro" id="IPR029063">
    <property type="entry name" value="SAM-dependent_MTases_sf"/>
</dbReference>